<evidence type="ECO:0000313" key="6">
    <source>
        <dbReference type="Proteomes" id="UP000886653"/>
    </source>
</evidence>
<accession>A0A9P6NN23</accession>
<feature type="compositionally biased region" description="Polar residues" evidence="4">
    <location>
        <begin position="425"/>
        <end position="434"/>
    </location>
</feature>
<feature type="region of interest" description="Disordered" evidence="4">
    <location>
        <begin position="325"/>
        <end position="361"/>
    </location>
</feature>
<dbReference type="GO" id="GO:0007091">
    <property type="term" value="P:metaphase/anaphase transition of mitotic cell cycle"/>
    <property type="evidence" value="ECO:0007669"/>
    <property type="project" value="TreeGrafter"/>
</dbReference>
<feature type="repeat" description="TPR" evidence="3">
    <location>
        <begin position="237"/>
        <end position="270"/>
    </location>
</feature>
<keyword evidence="1 3" id="KW-0802">TPR repeat</keyword>
<feature type="repeat" description="TPR" evidence="3">
    <location>
        <begin position="714"/>
        <end position="747"/>
    </location>
</feature>
<evidence type="ECO:0000256" key="1">
    <source>
        <dbReference type="ARBA" id="ARBA00022803"/>
    </source>
</evidence>
<evidence type="ECO:0000256" key="3">
    <source>
        <dbReference type="PROSITE-ProRule" id="PRU00339"/>
    </source>
</evidence>
<dbReference type="AlphaFoldDB" id="A0A9P6NN23"/>
<feature type="region of interest" description="Disordered" evidence="4">
    <location>
        <begin position="394"/>
        <end position="437"/>
    </location>
</feature>
<feature type="region of interest" description="Disordered" evidence="4">
    <location>
        <begin position="1"/>
        <end position="57"/>
    </location>
</feature>
<dbReference type="PANTHER" id="PTHR12558:SF13">
    <property type="entry name" value="CELL DIVISION CYCLE PROTEIN 27 HOMOLOG"/>
    <property type="match status" value="1"/>
</dbReference>
<evidence type="ECO:0000256" key="4">
    <source>
        <dbReference type="SAM" id="MobiDB-lite"/>
    </source>
</evidence>
<protein>
    <submittedName>
        <fullName evidence="5">Uncharacterized protein</fullName>
    </submittedName>
</protein>
<dbReference type="EMBL" id="MU167260">
    <property type="protein sequence ID" value="KAG0146476.1"/>
    <property type="molecule type" value="Genomic_DNA"/>
</dbReference>
<sequence length="958" mass="105773">MSNHYQYQQHSTSRSFHQAQFPSGSPLPAPVQHSIPHQIPLQGPSPKSNSNSDSNSNPVSNSLINLLVRIILTALNSDLLHSALFFSERLHALIPSSELAVWLLSLSLLRTGNHQATVHLLRNTPIFIPHHPSRSSPNPKGKARLVEEDPFSIQHSLDEIDHSLWEWNHQDLVRGKQRAAHSASARCALVYSKACNLINRPKEGLEVYLKVIDQVGLPNPDEDALLNSVASPLPSHSASYTLLATLAYKSHEYERATEFYRRALAAPDGHLCWEAFEGLCQTAGSESEIDVDAIFTDTALDDFLSGYMDLDDSIIHGALGPQKHIQSSLSEYHPPPPPNPTPSTHHHPASPGKDSFRILGVNGASHHHPSMLIDNSFSENGHSHTTSFGVSSFEHFQYPSQPPNQSKSGGIPRQPGNLGPIKKANGTSSSSNGHRQPIPQRLFQVERSEAVYDSLPISSTPNLQQGFGFDHYNPNIPSPMPAPSPLPFDGFTPASNPIIEPLPPLVPIQQGTRGLPGVKRTRSQTNSNEQTTLTSLSPLPPVPPLLPAQELDEPMESVPNPSPAYLKKPKTGGVREKKRVKSNGNIFDPPAFERDSEGREAKAEAVAWVKAILRKFGAAYIHLSRFRCEGVLEELSGLPEEQKRSWRVYCLIGRARFEMLDYKSAEVAFRKAREAFPHLVKHMDIYSTLLWHTRNTTSLSYLSQELQLVNASAPETWIATGNLFSRLDDHPHALACFRRATQLSATAAYAYTLAGHECLILQEYTRSTVFFRESLRREGSKNYTAYFGLGECYFKQEKYLLAKYFFETAHAINPSNPLILCGIGKTLERIGKTEEAVEVYGDALELGDGNNGVAIVRFLRAKALVGLGNYLAAKTDLLDLARTVPTEYNVRFLLGKVHGLLGEKVACVRELTYAQDLEPKAAGTIKRILAELEEVGKARGDEMLETGVGVSNLSTYSI</sequence>
<dbReference type="GO" id="GO:0031145">
    <property type="term" value="P:anaphase-promoting complex-dependent catabolic process"/>
    <property type="evidence" value="ECO:0007669"/>
    <property type="project" value="TreeGrafter"/>
</dbReference>
<dbReference type="OrthoDB" id="10248520at2759"/>
<comment type="similarity">
    <text evidence="2">Belongs to the APC3/CDC27 family.</text>
</comment>
<reference evidence="5" key="1">
    <citation type="submission" date="2013-11" db="EMBL/GenBank/DDBJ databases">
        <title>Genome sequence of the fusiform rust pathogen reveals effectors for host alternation and coevolution with pine.</title>
        <authorList>
            <consortium name="DOE Joint Genome Institute"/>
            <person name="Smith K."/>
            <person name="Pendleton A."/>
            <person name="Kubisiak T."/>
            <person name="Anderson C."/>
            <person name="Salamov A."/>
            <person name="Aerts A."/>
            <person name="Riley R."/>
            <person name="Clum A."/>
            <person name="Lindquist E."/>
            <person name="Ence D."/>
            <person name="Campbell M."/>
            <person name="Kronenberg Z."/>
            <person name="Feau N."/>
            <person name="Dhillon B."/>
            <person name="Hamelin R."/>
            <person name="Burleigh J."/>
            <person name="Smith J."/>
            <person name="Yandell M."/>
            <person name="Nelson C."/>
            <person name="Grigoriev I."/>
            <person name="Davis J."/>
        </authorList>
    </citation>
    <scope>NUCLEOTIDE SEQUENCE</scope>
    <source>
        <strain evidence="5">G11</strain>
    </source>
</reference>
<dbReference type="InterPro" id="IPR019734">
    <property type="entry name" value="TPR_rpt"/>
</dbReference>
<feature type="region of interest" description="Disordered" evidence="4">
    <location>
        <begin position="511"/>
        <end position="595"/>
    </location>
</feature>
<dbReference type="GO" id="GO:0016567">
    <property type="term" value="P:protein ubiquitination"/>
    <property type="evidence" value="ECO:0007669"/>
    <property type="project" value="TreeGrafter"/>
</dbReference>
<dbReference type="PANTHER" id="PTHR12558">
    <property type="entry name" value="CELL DIVISION CYCLE 16,23,27"/>
    <property type="match status" value="1"/>
</dbReference>
<dbReference type="PROSITE" id="PS50005">
    <property type="entry name" value="TPR"/>
    <property type="match status" value="3"/>
</dbReference>
<feature type="compositionally biased region" description="Polar residues" evidence="4">
    <location>
        <begin position="1"/>
        <end position="23"/>
    </location>
</feature>
<dbReference type="GO" id="GO:0051301">
    <property type="term" value="P:cell division"/>
    <property type="evidence" value="ECO:0007669"/>
    <property type="project" value="TreeGrafter"/>
</dbReference>
<dbReference type="GO" id="GO:0005737">
    <property type="term" value="C:cytoplasm"/>
    <property type="evidence" value="ECO:0007669"/>
    <property type="project" value="TreeGrafter"/>
</dbReference>
<evidence type="ECO:0000313" key="5">
    <source>
        <dbReference type="EMBL" id="KAG0146476.1"/>
    </source>
</evidence>
<gene>
    <name evidence="5" type="ORF">CROQUDRAFT_671103</name>
</gene>
<dbReference type="SUPFAM" id="SSF48452">
    <property type="entry name" value="TPR-like"/>
    <property type="match status" value="3"/>
</dbReference>
<dbReference type="Gene3D" id="1.25.40.10">
    <property type="entry name" value="Tetratricopeptide repeat domain"/>
    <property type="match status" value="5"/>
</dbReference>
<comment type="caution">
    <text evidence="5">The sequence shown here is derived from an EMBL/GenBank/DDBJ whole genome shotgun (WGS) entry which is preliminary data.</text>
</comment>
<evidence type="ECO:0000256" key="2">
    <source>
        <dbReference type="ARBA" id="ARBA00038210"/>
    </source>
</evidence>
<name>A0A9P6NN23_9BASI</name>
<dbReference type="Proteomes" id="UP000886653">
    <property type="component" value="Unassembled WGS sequence"/>
</dbReference>
<proteinExistence type="inferred from homology"/>
<dbReference type="SMART" id="SM00028">
    <property type="entry name" value="TPR"/>
    <property type="match status" value="7"/>
</dbReference>
<dbReference type="InterPro" id="IPR011990">
    <property type="entry name" value="TPR-like_helical_dom_sf"/>
</dbReference>
<feature type="repeat" description="TPR" evidence="3">
    <location>
        <begin position="783"/>
        <end position="816"/>
    </location>
</feature>
<feature type="compositionally biased region" description="Low complexity" evidence="4">
    <location>
        <begin position="44"/>
        <end position="57"/>
    </location>
</feature>
<dbReference type="GO" id="GO:0005680">
    <property type="term" value="C:anaphase-promoting complex"/>
    <property type="evidence" value="ECO:0007669"/>
    <property type="project" value="TreeGrafter"/>
</dbReference>
<organism evidence="5 6">
    <name type="scientific">Cronartium quercuum f. sp. fusiforme G11</name>
    <dbReference type="NCBI Taxonomy" id="708437"/>
    <lineage>
        <taxon>Eukaryota</taxon>
        <taxon>Fungi</taxon>
        <taxon>Dikarya</taxon>
        <taxon>Basidiomycota</taxon>
        <taxon>Pucciniomycotina</taxon>
        <taxon>Pucciniomycetes</taxon>
        <taxon>Pucciniales</taxon>
        <taxon>Coleosporiaceae</taxon>
        <taxon>Cronartium</taxon>
    </lineage>
</organism>
<keyword evidence="6" id="KW-1185">Reference proteome</keyword>